<gene>
    <name evidence="1" type="ORF">ALP21_101585</name>
</gene>
<evidence type="ECO:0000313" key="2">
    <source>
        <dbReference type="Proteomes" id="UP000267078"/>
    </source>
</evidence>
<dbReference type="Proteomes" id="UP000267078">
    <property type="component" value="Unassembled WGS sequence"/>
</dbReference>
<proteinExistence type="predicted"/>
<evidence type="ECO:0000313" key="1">
    <source>
        <dbReference type="EMBL" id="RMU82289.1"/>
    </source>
</evidence>
<name>A0A7Z6UNQ1_PSESH</name>
<protein>
    <submittedName>
        <fullName evidence="1">Uncharacterized protein</fullName>
    </submittedName>
</protein>
<accession>A0A7Z6UNQ1</accession>
<organism evidence="1 2">
    <name type="scientific">Pseudomonas savastanoi pv. phaseolicola</name>
    <name type="common">Pseudomonas syringae pv. phaseolicola</name>
    <dbReference type="NCBI Taxonomy" id="319"/>
    <lineage>
        <taxon>Bacteria</taxon>
        <taxon>Pseudomonadati</taxon>
        <taxon>Pseudomonadota</taxon>
        <taxon>Gammaproteobacteria</taxon>
        <taxon>Pseudomonadales</taxon>
        <taxon>Pseudomonadaceae</taxon>
        <taxon>Pseudomonas</taxon>
    </lineage>
</organism>
<sequence>MLAKINQHPVAFDFIHVLGNSVRHNAAYTIVVKKIIQAEQSVFGR</sequence>
<reference evidence="1 2" key="1">
    <citation type="submission" date="2018-08" db="EMBL/GenBank/DDBJ databases">
        <title>Recombination of ecologically and evolutionarily significant loci maintains genetic cohesion in the Pseudomonas syringae species complex.</title>
        <authorList>
            <person name="Dillon M."/>
            <person name="Thakur S."/>
            <person name="Almeida R.N.D."/>
            <person name="Weir B.S."/>
            <person name="Guttman D.S."/>
        </authorList>
    </citation>
    <scope>NUCLEOTIDE SEQUENCE [LARGE SCALE GENOMIC DNA]</scope>
    <source>
        <strain evidence="1 2">1449B</strain>
    </source>
</reference>
<comment type="caution">
    <text evidence="1">The sequence shown here is derived from an EMBL/GenBank/DDBJ whole genome shotgun (WGS) entry which is preliminary data.</text>
</comment>
<dbReference type="AlphaFoldDB" id="A0A7Z6UNQ1"/>
<dbReference type="EMBL" id="RBUI01000192">
    <property type="protein sequence ID" value="RMU82289.1"/>
    <property type="molecule type" value="Genomic_DNA"/>
</dbReference>